<name>A0AA48GYE2_9BACT</name>
<evidence type="ECO:0000313" key="6">
    <source>
        <dbReference type="Proteomes" id="UP001228113"/>
    </source>
</evidence>
<dbReference type="RefSeq" id="WP_243346383.1">
    <property type="nucleotide sequence ID" value="NZ_AP027081.1"/>
</dbReference>
<dbReference type="GO" id="GO:0003677">
    <property type="term" value="F:DNA binding"/>
    <property type="evidence" value="ECO:0007669"/>
    <property type="project" value="UniProtKB-KW"/>
</dbReference>
<reference evidence="5" key="1">
    <citation type="journal article" date="2023" name="Int. J. Syst. Evol. Microbiol.">
        <title>Mesoterricola silvestris gen. nov., sp. nov., Mesoterricola sediminis sp. nov., Geothrix oryzae sp. nov., Geothrix edaphica sp. nov., Geothrix rubra sp. nov., and Geothrix limicola sp. nov., six novel members of Acidobacteriota isolated from soils.</title>
        <authorList>
            <person name="Itoh H."/>
            <person name="Sugisawa Y."/>
            <person name="Mise K."/>
            <person name="Xu Z."/>
            <person name="Kuniyasu M."/>
            <person name="Ushijima N."/>
            <person name="Kawano K."/>
            <person name="Kobayashi E."/>
            <person name="Shiratori Y."/>
            <person name="Masuda Y."/>
            <person name="Senoo K."/>
        </authorList>
    </citation>
    <scope>NUCLEOTIDE SEQUENCE</scope>
    <source>
        <strain evidence="5">W786</strain>
    </source>
</reference>
<dbReference type="NCBIfam" id="NF033788">
    <property type="entry name" value="HTH_metalloreg"/>
    <property type="match status" value="1"/>
</dbReference>
<dbReference type="PANTHER" id="PTHR33154">
    <property type="entry name" value="TRANSCRIPTIONAL REGULATOR, ARSR FAMILY"/>
    <property type="match status" value="1"/>
</dbReference>
<sequence>MTSPALTFKALADPTRRRMLERLRSGDLNAGELAEGLPMTRASVSHHLALLKQAGLVRVRRQGQNLVYTLDTTVFQEALQWMVGFLKP</sequence>
<dbReference type="InterPro" id="IPR036388">
    <property type="entry name" value="WH-like_DNA-bd_sf"/>
</dbReference>
<evidence type="ECO:0000256" key="1">
    <source>
        <dbReference type="ARBA" id="ARBA00023015"/>
    </source>
</evidence>
<evidence type="ECO:0000313" key="5">
    <source>
        <dbReference type="EMBL" id="BDU76322.1"/>
    </source>
</evidence>
<dbReference type="Gene3D" id="1.10.10.10">
    <property type="entry name" value="Winged helix-like DNA-binding domain superfamily/Winged helix DNA-binding domain"/>
    <property type="match status" value="1"/>
</dbReference>
<keyword evidence="3" id="KW-0804">Transcription</keyword>
<dbReference type="PROSITE" id="PS50987">
    <property type="entry name" value="HTH_ARSR_2"/>
    <property type="match status" value="1"/>
</dbReference>
<gene>
    <name evidence="5" type="ORF">METESE_12800</name>
</gene>
<feature type="domain" description="HTH arsR-type" evidence="4">
    <location>
        <begin position="1"/>
        <end position="88"/>
    </location>
</feature>
<organism evidence="5 6">
    <name type="scientific">Mesoterricola sediminis</name>
    <dbReference type="NCBI Taxonomy" id="2927980"/>
    <lineage>
        <taxon>Bacteria</taxon>
        <taxon>Pseudomonadati</taxon>
        <taxon>Acidobacteriota</taxon>
        <taxon>Holophagae</taxon>
        <taxon>Holophagales</taxon>
        <taxon>Holophagaceae</taxon>
        <taxon>Mesoterricola</taxon>
    </lineage>
</organism>
<dbReference type="InterPro" id="IPR001845">
    <property type="entry name" value="HTH_ArsR_DNA-bd_dom"/>
</dbReference>
<dbReference type="InterPro" id="IPR011991">
    <property type="entry name" value="ArsR-like_HTH"/>
</dbReference>
<keyword evidence="1" id="KW-0805">Transcription regulation</keyword>
<dbReference type="EMBL" id="AP027081">
    <property type="protein sequence ID" value="BDU76322.1"/>
    <property type="molecule type" value="Genomic_DNA"/>
</dbReference>
<keyword evidence="2" id="KW-0238">DNA-binding</keyword>
<dbReference type="SUPFAM" id="SSF46785">
    <property type="entry name" value="Winged helix' DNA-binding domain"/>
    <property type="match status" value="1"/>
</dbReference>
<dbReference type="Pfam" id="PF12840">
    <property type="entry name" value="HTH_20"/>
    <property type="match status" value="1"/>
</dbReference>
<dbReference type="InterPro" id="IPR051081">
    <property type="entry name" value="HTH_MetalResp_TranReg"/>
</dbReference>
<dbReference type="PANTHER" id="PTHR33154:SF33">
    <property type="entry name" value="TRANSCRIPTIONAL REPRESSOR SDPR"/>
    <property type="match status" value="1"/>
</dbReference>
<evidence type="ECO:0000256" key="3">
    <source>
        <dbReference type="ARBA" id="ARBA00023163"/>
    </source>
</evidence>
<dbReference type="GO" id="GO:0003700">
    <property type="term" value="F:DNA-binding transcription factor activity"/>
    <property type="evidence" value="ECO:0007669"/>
    <property type="project" value="InterPro"/>
</dbReference>
<accession>A0AA48GYE2</accession>
<dbReference type="AlphaFoldDB" id="A0AA48GYE2"/>
<dbReference type="InterPro" id="IPR047796">
    <property type="entry name" value="SdpR-like_repress"/>
</dbReference>
<dbReference type="CDD" id="cd00090">
    <property type="entry name" value="HTH_ARSR"/>
    <property type="match status" value="1"/>
</dbReference>
<dbReference type="InterPro" id="IPR036390">
    <property type="entry name" value="WH_DNA-bd_sf"/>
</dbReference>
<evidence type="ECO:0000259" key="4">
    <source>
        <dbReference type="PROSITE" id="PS50987"/>
    </source>
</evidence>
<dbReference type="KEGG" id="msea:METESE_12800"/>
<proteinExistence type="predicted"/>
<dbReference type="NCBIfam" id="NF033789">
    <property type="entry name" value="repress_SdpR"/>
    <property type="match status" value="1"/>
</dbReference>
<evidence type="ECO:0000256" key="2">
    <source>
        <dbReference type="ARBA" id="ARBA00023125"/>
    </source>
</evidence>
<dbReference type="Proteomes" id="UP001228113">
    <property type="component" value="Chromosome"/>
</dbReference>
<dbReference type="SMART" id="SM00418">
    <property type="entry name" value="HTH_ARSR"/>
    <property type="match status" value="1"/>
</dbReference>
<keyword evidence="6" id="KW-1185">Reference proteome</keyword>
<dbReference type="PRINTS" id="PR00778">
    <property type="entry name" value="HTHARSR"/>
</dbReference>
<protein>
    <recommendedName>
        <fullName evidence="4">HTH arsR-type domain-containing protein</fullName>
    </recommendedName>
</protein>